<comment type="caution">
    <text evidence="6">The sequence shown here is derived from an EMBL/GenBank/DDBJ whole genome shotgun (WGS) entry which is preliminary data.</text>
</comment>
<keyword evidence="3" id="KW-0547">Nucleotide-binding</keyword>
<organism evidence="6 7">
    <name type="scientific">Piscinibacterium candidicorallinum</name>
    <dbReference type="NCBI Taxonomy" id="1793872"/>
    <lineage>
        <taxon>Bacteria</taxon>
        <taxon>Pseudomonadati</taxon>
        <taxon>Pseudomonadota</taxon>
        <taxon>Betaproteobacteria</taxon>
        <taxon>Burkholderiales</taxon>
        <taxon>Piscinibacterium</taxon>
    </lineage>
</organism>
<accession>A0ABV7H785</accession>
<dbReference type="Pfam" id="PF12399">
    <property type="entry name" value="BCA_ABC_TP_C"/>
    <property type="match status" value="1"/>
</dbReference>
<dbReference type="PROSITE" id="PS00211">
    <property type="entry name" value="ABC_TRANSPORTER_1"/>
    <property type="match status" value="1"/>
</dbReference>
<dbReference type="InterPro" id="IPR003439">
    <property type="entry name" value="ABC_transporter-like_ATP-bd"/>
</dbReference>
<dbReference type="CDD" id="cd03219">
    <property type="entry name" value="ABC_Mj1267_LivG_branched"/>
    <property type="match status" value="1"/>
</dbReference>
<evidence type="ECO:0000256" key="3">
    <source>
        <dbReference type="ARBA" id="ARBA00022741"/>
    </source>
</evidence>
<dbReference type="PROSITE" id="PS50893">
    <property type="entry name" value="ABC_TRANSPORTER_2"/>
    <property type="match status" value="1"/>
</dbReference>
<dbReference type="InterPro" id="IPR017871">
    <property type="entry name" value="ABC_transporter-like_CS"/>
</dbReference>
<sequence>MSEEILLSVKGVNKRFGGLQALSEVGIEVEKGHIYGLIGPNGAGKTTFFNVITGLYTPDSGSFTLGGKPYSPRAVHEVAKAGIARTFQNIRLFPDMTALENVMVGRHVRSKSGVWGAILKLPSFKREEAGIRDLAMALLEYVGISKYANYQARTLSYGDQRRLEIARALATDPLLLALDEPAAGMNATEKVMLRQLLEKISGEGKTILLIEHDVKLVMGLCDKVSVLDYGKLIAQGAPDSVQRDPKVIEAYLGTAH</sequence>
<protein>
    <submittedName>
        <fullName evidence="6">ABC transporter ATP-binding protein</fullName>
    </submittedName>
</protein>
<dbReference type="PANTHER" id="PTHR45772">
    <property type="entry name" value="CONSERVED COMPONENT OF ABC TRANSPORTER FOR NATURAL AMINO ACIDS-RELATED"/>
    <property type="match status" value="1"/>
</dbReference>
<feature type="domain" description="ABC transporter" evidence="5">
    <location>
        <begin position="7"/>
        <end position="254"/>
    </location>
</feature>
<reference evidence="7" key="1">
    <citation type="journal article" date="2019" name="Int. J. Syst. Evol. Microbiol.">
        <title>The Global Catalogue of Microorganisms (GCM) 10K type strain sequencing project: providing services to taxonomists for standard genome sequencing and annotation.</title>
        <authorList>
            <consortium name="The Broad Institute Genomics Platform"/>
            <consortium name="The Broad Institute Genome Sequencing Center for Infectious Disease"/>
            <person name="Wu L."/>
            <person name="Ma J."/>
        </authorList>
    </citation>
    <scope>NUCLEOTIDE SEQUENCE [LARGE SCALE GENOMIC DNA]</scope>
    <source>
        <strain evidence="7">KCTC 52168</strain>
    </source>
</reference>
<dbReference type="InterPro" id="IPR027417">
    <property type="entry name" value="P-loop_NTPase"/>
</dbReference>
<proteinExistence type="predicted"/>
<keyword evidence="4 6" id="KW-0067">ATP-binding</keyword>
<dbReference type="PANTHER" id="PTHR45772:SF7">
    <property type="entry name" value="AMINO ACID ABC TRANSPORTER ATP-BINDING PROTEIN"/>
    <property type="match status" value="1"/>
</dbReference>
<keyword evidence="1" id="KW-0813">Transport</keyword>
<evidence type="ECO:0000256" key="2">
    <source>
        <dbReference type="ARBA" id="ARBA00022475"/>
    </source>
</evidence>
<evidence type="ECO:0000256" key="1">
    <source>
        <dbReference type="ARBA" id="ARBA00022448"/>
    </source>
</evidence>
<gene>
    <name evidence="6" type="ORF">ACFOEN_07165</name>
</gene>
<evidence type="ECO:0000313" key="6">
    <source>
        <dbReference type="EMBL" id="MFC3147416.1"/>
    </source>
</evidence>
<dbReference type="SMART" id="SM00382">
    <property type="entry name" value="AAA"/>
    <property type="match status" value="1"/>
</dbReference>
<name>A0ABV7H785_9BURK</name>
<evidence type="ECO:0000256" key="4">
    <source>
        <dbReference type="ARBA" id="ARBA00022840"/>
    </source>
</evidence>
<evidence type="ECO:0000313" key="7">
    <source>
        <dbReference type="Proteomes" id="UP001595556"/>
    </source>
</evidence>
<dbReference type="EMBL" id="JBHRTI010000003">
    <property type="protein sequence ID" value="MFC3147416.1"/>
    <property type="molecule type" value="Genomic_DNA"/>
</dbReference>
<evidence type="ECO:0000259" key="5">
    <source>
        <dbReference type="PROSITE" id="PS50893"/>
    </source>
</evidence>
<dbReference type="Proteomes" id="UP001595556">
    <property type="component" value="Unassembled WGS sequence"/>
</dbReference>
<dbReference type="RefSeq" id="WP_377302406.1">
    <property type="nucleotide sequence ID" value="NZ_CP180191.1"/>
</dbReference>
<dbReference type="InterPro" id="IPR051120">
    <property type="entry name" value="ABC_AA/LPS_Transport"/>
</dbReference>
<keyword evidence="7" id="KW-1185">Reference proteome</keyword>
<dbReference type="Gene3D" id="3.40.50.300">
    <property type="entry name" value="P-loop containing nucleotide triphosphate hydrolases"/>
    <property type="match status" value="1"/>
</dbReference>
<keyword evidence="2" id="KW-0472">Membrane</keyword>
<dbReference type="InterPro" id="IPR003593">
    <property type="entry name" value="AAA+_ATPase"/>
</dbReference>
<dbReference type="Pfam" id="PF00005">
    <property type="entry name" value="ABC_tran"/>
    <property type="match status" value="1"/>
</dbReference>
<keyword evidence="2" id="KW-1003">Cell membrane</keyword>
<dbReference type="GO" id="GO:0005524">
    <property type="term" value="F:ATP binding"/>
    <property type="evidence" value="ECO:0007669"/>
    <property type="project" value="UniProtKB-KW"/>
</dbReference>
<dbReference type="InterPro" id="IPR032823">
    <property type="entry name" value="BCA_ABC_TP_C"/>
</dbReference>
<dbReference type="SUPFAM" id="SSF52540">
    <property type="entry name" value="P-loop containing nucleoside triphosphate hydrolases"/>
    <property type="match status" value="1"/>
</dbReference>